<dbReference type="AlphaFoldDB" id="A0A4Z1ISH1"/>
<dbReference type="EMBL" id="PQXJ01000098">
    <property type="protein sequence ID" value="TGO63604.1"/>
    <property type="molecule type" value="Genomic_DNA"/>
</dbReference>
<evidence type="ECO:0000256" key="1">
    <source>
        <dbReference type="SAM" id="SignalP"/>
    </source>
</evidence>
<accession>A0A4Z1ISH1</accession>
<proteinExistence type="predicted"/>
<keyword evidence="1" id="KW-0732">Signal</keyword>
<dbReference type="Proteomes" id="UP000297452">
    <property type="component" value="Unassembled WGS sequence"/>
</dbReference>
<gene>
    <name evidence="2" type="ORF">BOTNAR_0098g00060</name>
</gene>
<sequence length="106" mass="11910">MAIEWSNWLAFVGTLTAHYILCHQKLVQKEHLDASRKVAKSRASRAGASNSGFKGRLIDVHFTIPLQDSTARYKSSKTMRISSCPNDKSAYPTNKMNNEVFYISSV</sequence>
<keyword evidence="3" id="KW-1185">Reference proteome</keyword>
<reference evidence="2 3" key="1">
    <citation type="submission" date="2017-12" db="EMBL/GenBank/DDBJ databases">
        <title>Comparative genomics of Botrytis spp.</title>
        <authorList>
            <person name="Valero-Jimenez C.A."/>
            <person name="Tapia P."/>
            <person name="Veloso J."/>
            <person name="Silva-Moreno E."/>
            <person name="Staats M."/>
            <person name="Valdes J.H."/>
            <person name="Van Kan J.A.L."/>
        </authorList>
    </citation>
    <scope>NUCLEOTIDE SEQUENCE [LARGE SCALE GENOMIC DNA]</scope>
    <source>
        <strain evidence="2 3">MUCL2120</strain>
    </source>
</reference>
<organism evidence="2 3">
    <name type="scientific">Botryotinia narcissicola</name>
    <dbReference type="NCBI Taxonomy" id="278944"/>
    <lineage>
        <taxon>Eukaryota</taxon>
        <taxon>Fungi</taxon>
        <taxon>Dikarya</taxon>
        <taxon>Ascomycota</taxon>
        <taxon>Pezizomycotina</taxon>
        <taxon>Leotiomycetes</taxon>
        <taxon>Helotiales</taxon>
        <taxon>Sclerotiniaceae</taxon>
        <taxon>Botryotinia</taxon>
    </lineage>
</organism>
<feature type="signal peptide" evidence="1">
    <location>
        <begin position="1"/>
        <end position="17"/>
    </location>
</feature>
<evidence type="ECO:0000313" key="3">
    <source>
        <dbReference type="Proteomes" id="UP000297452"/>
    </source>
</evidence>
<protein>
    <recommendedName>
        <fullName evidence="4">Copper transporter</fullName>
    </recommendedName>
</protein>
<feature type="chain" id="PRO_5021328271" description="Copper transporter" evidence="1">
    <location>
        <begin position="18"/>
        <end position="106"/>
    </location>
</feature>
<evidence type="ECO:0008006" key="4">
    <source>
        <dbReference type="Google" id="ProtNLM"/>
    </source>
</evidence>
<evidence type="ECO:0000313" key="2">
    <source>
        <dbReference type="EMBL" id="TGO63604.1"/>
    </source>
</evidence>
<comment type="caution">
    <text evidence="2">The sequence shown here is derived from an EMBL/GenBank/DDBJ whole genome shotgun (WGS) entry which is preliminary data.</text>
</comment>
<name>A0A4Z1ISH1_9HELO</name>